<accession>A0A0C6F0S6</accession>
<dbReference type="KEGG" id="maqu:Maq22A_c14970"/>
<protein>
    <submittedName>
        <fullName evidence="1">Uncharacterized protein</fullName>
    </submittedName>
</protein>
<reference evidence="2" key="2">
    <citation type="submission" date="2015-01" db="EMBL/GenBank/DDBJ databases">
        <title>Complete genome sequence of Methylobacterium aquaticum strain 22A.</title>
        <authorList>
            <person name="Tani A."/>
            <person name="Ogura Y."/>
            <person name="Hayashi T."/>
        </authorList>
    </citation>
    <scope>NUCLEOTIDE SEQUENCE [LARGE SCALE GENOMIC DNA]</scope>
    <source>
        <strain evidence="2">MA-22A</strain>
    </source>
</reference>
<dbReference type="AlphaFoldDB" id="A0A0C6F0S6"/>
<gene>
    <name evidence="1" type="ORF">Maq22A_c14970</name>
</gene>
<dbReference type="RefSeq" id="WP_060847355.1">
    <property type="nucleotide sequence ID" value="NZ_AP014704.1"/>
</dbReference>
<reference evidence="1 2" key="1">
    <citation type="journal article" date="2015" name="Genome Announc.">
        <title>Complete Genome Sequence of Methylobacterium aquaticum Strain 22A, Isolated from Racomitrium japonicum Moss.</title>
        <authorList>
            <person name="Tani A."/>
            <person name="Ogura Y."/>
            <person name="Hayashi T."/>
            <person name="Kimbara K."/>
        </authorList>
    </citation>
    <scope>NUCLEOTIDE SEQUENCE [LARGE SCALE GENOMIC DNA]</scope>
    <source>
        <strain evidence="1 2">MA-22A</strain>
    </source>
</reference>
<name>A0A0C6F0S6_9HYPH</name>
<evidence type="ECO:0000313" key="2">
    <source>
        <dbReference type="Proteomes" id="UP000061432"/>
    </source>
</evidence>
<sequence>MCGLCGAFGAPDHWSDGVARPGPAQAGRRARAEAANRVLGLYGLRLAAWADRYTLSGRTGRTAMVDHLGTLWPAAERLAGRPCDPLDLAIIVALEAR</sequence>
<dbReference type="Proteomes" id="UP000061432">
    <property type="component" value="Chromosome"/>
</dbReference>
<proteinExistence type="predicted"/>
<evidence type="ECO:0000313" key="1">
    <source>
        <dbReference type="EMBL" id="BAQ46166.1"/>
    </source>
</evidence>
<dbReference type="EMBL" id="AP014704">
    <property type="protein sequence ID" value="BAQ46166.1"/>
    <property type="molecule type" value="Genomic_DNA"/>
</dbReference>
<dbReference type="STRING" id="270351.Maq22A_c14970"/>
<dbReference type="PATRIC" id="fig|270351.10.peg.2892"/>
<dbReference type="OrthoDB" id="2086168at2"/>
<organism evidence="1 2">
    <name type="scientific">Methylobacterium aquaticum</name>
    <dbReference type="NCBI Taxonomy" id="270351"/>
    <lineage>
        <taxon>Bacteria</taxon>
        <taxon>Pseudomonadati</taxon>
        <taxon>Pseudomonadota</taxon>
        <taxon>Alphaproteobacteria</taxon>
        <taxon>Hyphomicrobiales</taxon>
        <taxon>Methylobacteriaceae</taxon>
        <taxon>Methylobacterium</taxon>
    </lineage>
</organism>